<gene>
    <name evidence="3" type="ORF">CISIN_1g026154mg</name>
</gene>
<name>A0A067E0J4_CITSI</name>
<feature type="transmembrane region" description="Helical" evidence="1">
    <location>
        <begin position="69"/>
        <end position="88"/>
    </location>
</feature>
<dbReference type="InterPro" id="IPR029021">
    <property type="entry name" value="Prot-tyrosine_phosphatase-like"/>
</dbReference>
<proteinExistence type="predicted"/>
<keyword evidence="1" id="KW-0812">Transmembrane</keyword>
<dbReference type="CDD" id="cd14527">
    <property type="entry name" value="DSP_bac"/>
    <property type="match status" value="1"/>
</dbReference>
<keyword evidence="1" id="KW-0472">Membrane</keyword>
<sequence>MGVGISFLISLKATVHFIVFVFLRSLGFTLLSLPFLYASLVSLLIALASHPSINLPMLLGKKSDGSFPIWSIILFSPYIYFVRIFSVLRRLNSGEEPYSEVCEGLYVGGWPNSMTTLPPGNPAIIDCTCEFPKLREFEGHSYLCVPTWDTRSPQPGEIESAVKWGSRKRAQNRPVFVHCAYGHGRSVAVACALLVALSIVEDWREAEKLIKKRRPNIQMNALQRKALEEWSKHRLSTARREK</sequence>
<reference evidence="3 4" key="1">
    <citation type="submission" date="2014-04" db="EMBL/GenBank/DDBJ databases">
        <authorList>
            <consortium name="International Citrus Genome Consortium"/>
            <person name="Gmitter F."/>
            <person name="Chen C."/>
            <person name="Farmerie W."/>
            <person name="Harkins T."/>
            <person name="Desany B."/>
            <person name="Mohiuddin M."/>
            <person name="Kodira C."/>
            <person name="Borodovsky M."/>
            <person name="Lomsadze A."/>
            <person name="Burns P."/>
            <person name="Jenkins J."/>
            <person name="Prochnik S."/>
            <person name="Shu S."/>
            <person name="Chapman J."/>
            <person name="Pitluck S."/>
            <person name="Schmutz J."/>
            <person name="Rokhsar D."/>
        </authorList>
    </citation>
    <scope>NUCLEOTIDE SEQUENCE</scope>
</reference>
<dbReference type="PaxDb" id="2711-XP_006485196.1"/>
<dbReference type="eggNOG" id="ENOG502QT3P">
    <property type="taxonomic scope" value="Eukaryota"/>
</dbReference>
<dbReference type="EMBL" id="KK785305">
    <property type="protein sequence ID" value="KDO44406.1"/>
    <property type="molecule type" value="Genomic_DNA"/>
</dbReference>
<evidence type="ECO:0000313" key="4">
    <source>
        <dbReference type="Proteomes" id="UP000027120"/>
    </source>
</evidence>
<dbReference type="PANTHER" id="PTHR47216">
    <property type="match status" value="1"/>
</dbReference>
<dbReference type="SMR" id="A0A067E0J4"/>
<organism evidence="3 4">
    <name type="scientific">Citrus sinensis</name>
    <name type="common">Sweet orange</name>
    <name type="synonym">Citrus aurantium var. sinensis</name>
    <dbReference type="NCBI Taxonomy" id="2711"/>
    <lineage>
        <taxon>Eukaryota</taxon>
        <taxon>Viridiplantae</taxon>
        <taxon>Streptophyta</taxon>
        <taxon>Embryophyta</taxon>
        <taxon>Tracheophyta</taxon>
        <taxon>Spermatophyta</taxon>
        <taxon>Magnoliopsida</taxon>
        <taxon>eudicotyledons</taxon>
        <taxon>Gunneridae</taxon>
        <taxon>Pentapetalae</taxon>
        <taxon>rosids</taxon>
        <taxon>malvids</taxon>
        <taxon>Sapindales</taxon>
        <taxon>Rutaceae</taxon>
        <taxon>Aurantioideae</taxon>
        <taxon>Citrus</taxon>
    </lineage>
</organism>
<evidence type="ECO:0000313" key="3">
    <source>
        <dbReference type="EMBL" id="KDO44406.1"/>
    </source>
</evidence>
<keyword evidence="4" id="KW-1185">Reference proteome</keyword>
<dbReference type="Pfam" id="PF00782">
    <property type="entry name" value="DSPc"/>
    <property type="match status" value="1"/>
</dbReference>
<protein>
    <recommendedName>
        <fullName evidence="2">Tyrosine specific protein phosphatases domain-containing protein</fullName>
    </recommendedName>
</protein>
<feature type="transmembrane region" description="Helical" evidence="1">
    <location>
        <begin position="6"/>
        <end position="23"/>
    </location>
</feature>
<feature type="domain" description="Tyrosine specific protein phosphatases" evidence="2">
    <location>
        <begin position="156"/>
        <end position="225"/>
    </location>
</feature>
<dbReference type="AlphaFoldDB" id="A0A067E0J4"/>
<dbReference type="STRING" id="2711.A0A067E0J4"/>
<feature type="transmembrane region" description="Helical" evidence="1">
    <location>
        <begin position="30"/>
        <end position="49"/>
    </location>
</feature>
<dbReference type="PROSITE" id="PS50056">
    <property type="entry name" value="TYR_PHOSPHATASE_2"/>
    <property type="match status" value="1"/>
</dbReference>
<dbReference type="InterPro" id="IPR000387">
    <property type="entry name" value="Tyr_Pase_dom"/>
</dbReference>
<dbReference type="Gene3D" id="3.90.190.10">
    <property type="entry name" value="Protein tyrosine phosphatase superfamily"/>
    <property type="match status" value="1"/>
</dbReference>
<accession>A0A067E0J4</accession>
<dbReference type="SMART" id="SM00195">
    <property type="entry name" value="DSPc"/>
    <property type="match status" value="1"/>
</dbReference>
<dbReference type="GO" id="GO:0016791">
    <property type="term" value="F:phosphatase activity"/>
    <property type="evidence" value="ECO:0007669"/>
    <property type="project" value="UniProtKB-ARBA"/>
</dbReference>
<dbReference type="InterPro" id="IPR000340">
    <property type="entry name" value="Dual-sp_phosphatase_cat-dom"/>
</dbReference>
<evidence type="ECO:0000256" key="1">
    <source>
        <dbReference type="SAM" id="Phobius"/>
    </source>
</evidence>
<dbReference type="InterPro" id="IPR020422">
    <property type="entry name" value="TYR_PHOSPHATASE_DUAL_dom"/>
</dbReference>
<evidence type="ECO:0000259" key="2">
    <source>
        <dbReference type="PROSITE" id="PS50056"/>
    </source>
</evidence>
<dbReference type="Proteomes" id="UP000027120">
    <property type="component" value="Unassembled WGS sequence"/>
</dbReference>
<dbReference type="PANTHER" id="PTHR47216:SF4">
    <property type="entry name" value="OS01G0859400 PROTEIN"/>
    <property type="match status" value="1"/>
</dbReference>
<dbReference type="SUPFAM" id="SSF52799">
    <property type="entry name" value="(Phosphotyrosine protein) phosphatases II"/>
    <property type="match status" value="1"/>
</dbReference>
<keyword evidence="1" id="KW-1133">Transmembrane helix</keyword>